<dbReference type="GO" id="GO:0005524">
    <property type="term" value="F:ATP binding"/>
    <property type="evidence" value="ECO:0007669"/>
    <property type="project" value="UniProtKB-KW"/>
</dbReference>
<dbReference type="GO" id="GO:0006450">
    <property type="term" value="P:regulation of translational fidelity"/>
    <property type="evidence" value="ECO:0007669"/>
    <property type="project" value="InterPro"/>
</dbReference>
<dbReference type="EMBL" id="CAADFU010000010">
    <property type="protein sequence ID" value="VFK41227.1"/>
    <property type="molecule type" value="Genomic_DNA"/>
</dbReference>
<evidence type="ECO:0000256" key="1">
    <source>
        <dbReference type="HAMAP-Rule" id="MF_00122"/>
    </source>
</evidence>
<evidence type="ECO:0000313" key="2">
    <source>
        <dbReference type="EMBL" id="VFK37121.1"/>
    </source>
</evidence>
<keyword evidence="1" id="KW-0067">ATP-binding</keyword>
<dbReference type="GO" id="GO:0050567">
    <property type="term" value="F:glutaminyl-tRNA synthase (glutamine-hydrolyzing) activity"/>
    <property type="evidence" value="ECO:0007669"/>
    <property type="project" value="UniProtKB-UniRule"/>
</dbReference>
<dbReference type="NCBIfam" id="TIGR00135">
    <property type="entry name" value="gatC"/>
    <property type="match status" value="1"/>
</dbReference>
<keyword evidence="4" id="KW-0808">Transferase</keyword>
<dbReference type="Gene3D" id="1.10.20.60">
    <property type="entry name" value="Glu-tRNAGln amidotransferase C subunit, N-terminal domain"/>
    <property type="match status" value="1"/>
</dbReference>
<protein>
    <recommendedName>
        <fullName evidence="1">Aspartyl/glutamyl-tRNA(Asn/Gln) amidotransferase subunit C</fullName>
        <shortName evidence="1">Asp/Glu-ADT subunit C</shortName>
        <ecNumber evidence="1">6.3.5.-</ecNumber>
    </recommendedName>
</protein>
<evidence type="ECO:0000313" key="4">
    <source>
        <dbReference type="EMBL" id="VFK78307.1"/>
    </source>
</evidence>
<dbReference type="EMBL" id="CAADHB010000011">
    <property type="protein sequence ID" value="VFK78307.1"/>
    <property type="molecule type" value="Genomic_DNA"/>
</dbReference>
<comment type="function">
    <text evidence="1">Allows the formation of correctly charged Asn-tRNA(Asn) or Gln-tRNA(Gln) through the transamidation of misacylated Asp-tRNA(Asn) or Glu-tRNA(Gln) in organisms which lack either or both of asparaginyl-tRNA or glutaminyl-tRNA synthetases. The reaction takes place in the presence of glutamine and ATP through an activated phospho-Asp-tRNA(Asn) or phospho-Glu-tRNA(Gln).</text>
</comment>
<proteinExistence type="inferred from homology"/>
<keyword evidence="1" id="KW-0648">Protein biosynthesis</keyword>
<sequence>MDKAEVEKIASLARLTIEPENVAHYAQDLSKILALVKQMEKLDTATVAPMAHPLDATQRLRSDIVTETNQRKHFQENAPLVEKGLYLVPKVIE</sequence>
<dbReference type="Pfam" id="PF02686">
    <property type="entry name" value="GatC"/>
    <property type="match status" value="1"/>
</dbReference>
<name>A0A451BJ57_9GAMM</name>
<dbReference type="AlphaFoldDB" id="A0A451BJ57"/>
<dbReference type="PANTHER" id="PTHR15004">
    <property type="entry name" value="GLUTAMYL-TRNA(GLN) AMIDOTRANSFERASE SUBUNIT C, MITOCHONDRIAL"/>
    <property type="match status" value="1"/>
</dbReference>
<dbReference type="PANTHER" id="PTHR15004:SF0">
    <property type="entry name" value="GLUTAMYL-TRNA(GLN) AMIDOTRANSFERASE SUBUNIT C, MITOCHONDRIAL"/>
    <property type="match status" value="1"/>
</dbReference>
<dbReference type="HAMAP" id="MF_00122">
    <property type="entry name" value="GatC"/>
    <property type="match status" value="1"/>
</dbReference>
<comment type="subunit">
    <text evidence="1">Heterotrimer of A, B and C subunits.</text>
</comment>
<dbReference type="GO" id="GO:0070681">
    <property type="term" value="P:glutaminyl-tRNAGln biosynthesis via transamidation"/>
    <property type="evidence" value="ECO:0007669"/>
    <property type="project" value="TreeGrafter"/>
</dbReference>
<organism evidence="4">
    <name type="scientific">Candidatus Kentrum sp. SD</name>
    <dbReference type="NCBI Taxonomy" id="2126332"/>
    <lineage>
        <taxon>Bacteria</taxon>
        <taxon>Pseudomonadati</taxon>
        <taxon>Pseudomonadota</taxon>
        <taxon>Gammaproteobacteria</taxon>
        <taxon>Candidatus Kentrum</taxon>
    </lineage>
</organism>
<dbReference type="InterPro" id="IPR036113">
    <property type="entry name" value="Asp/Glu-ADT_sf_sub_c"/>
</dbReference>
<comment type="catalytic activity">
    <reaction evidence="1">
        <text>L-aspartyl-tRNA(Asn) + L-glutamine + ATP + H2O = L-asparaginyl-tRNA(Asn) + L-glutamate + ADP + phosphate + 2 H(+)</text>
        <dbReference type="Rhea" id="RHEA:14513"/>
        <dbReference type="Rhea" id="RHEA-COMP:9674"/>
        <dbReference type="Rhea" id="RHEA-COMP:9677"/>
        <dbReference type="ChEBI" id="CHEBI:15377"/>
        <dbReference type="ChEBI" id="CHEBI:15378"/>
        <dbReference type="ChEBI" id="CHEBI:29985"/>
        <dbReference type="ChEBI" id="CHEBI:30616"/>
        <dbReference type="ChEBI" id="CHEBI:43474"/>
        <dbReference type="ChEBI" id="CHEBI:58359"/>
        <dbReference type="ChEBI" id="CHEBI:78515"/>
        <dbReference type="ChEBI" id="CHEBI:78516"/>
        <dbReference type="ChEBI" id="CHEBI:456216"/>
    </reaction>
</comment>
<reference evidence="4" key="1">
    <citation type="submission" date="2019-02" db="EMBL/GenBank/DDBJ databases">
        <authorList>
            <person name="Gruber-Vodicka R. H."/>
            <person name="Seah K. B. B."/>
        </authorList>
    </citation>
    <scope>NUCLEOTIDE SEQUENCE</scope>
    <source>
        <strain evidence="4">BECK_S127</strain>
        <strain evidence="3">BECK_S1320</strain>
        <strain evidence="2">BECK_S1321</strain>
    </source>
</reference>
<keyword evidence="1" id="KW-0436">Ligase</keyword>
<dbReference type="GO" id="GO:0016740">
    <property type="term" value="F:transferase activity"/>
    <property type="evidence" value="ECO:0007669"/>
    <property type="project" value="UniProtKB-KW"/>
</dbReference>
<evidence type="ECO:0000313" key="3">
    <source>
        <dbReference type="EMBL" id="VFK41227.1"/>
    </source>
</evidence>
<dbReference type="EC" id="6.3.5.-" evidence="1"/>
<dbReference type="GO" id="GO:0006412">
    <property type="term" value="P:translation"/>
    <property type="evidence" value="ECO:0007669"/>
    <property type="project" value="UniProtKB-UniRule"/>
</dbReference>
<comment type="catalytic activity">
    <reaction evidence="1">
        <text>L-glutamyl-tRNA(Gln) + L-glutamine + ATP + H2O = L-glutaminyl-tRNA(Gln) + L-glutamate + ADP + phosphate + H(+)</text>
        <dbReference type="Rhea" id="RHEA:17521"/>
        <dbReference type="Rhea" id="RHEA-COMP:9681"/>
        <dbReference type="Rhea" id="RHEA-COMP:9684"/>
        <dbReference type="ChEBI" id="CHEBI:15377"/>
        <dbReference type="ChEBI" id="CHEBI:15378"/>
        <dbReference type="ChEBI" id="CHEBI:29985"/>
        <dbReference type="ChEBI" id="CHEBI:30616"/>
        <dbReference type="ChEBI" id="CHEBI:43474"/>
        <dbReference type="ChEBI" id="CHEBI:58359"/>
        <dbReference type="ChEBI" id="CHEBI:78520"/>
        <dbReference type="ChEBI" id="CHEBI:78521"/>
        <dbReference type="ChEBI" id="CHEBI:456216"/>
    </reaction>
</comment>
<dbReference type="SUPFAM" id="SSF141000">
    <property type="entry name" value="Glu-tRNAGln amidotransferase C subunit"/>
    <property type="match status" value="1"/>
</dbReference>
<gene>
    <name evidence="1" type="primary">gatC</name>
    <name evidence="4" type="ORF">BECKSD772D_GA0070982_101138</name>
    <name evidence="3" type="ORF">BECKSD772E_GA0070983_101042</name>
    <name evidence="2" type="ORF">BECKSD772F_GA0070984_101044</name>
</gene>
<dbReference type="InterPro" id="IPR003837">
    <property type="entry name" value="GatC"/>
</dbReference>
<comment type="similarity">
    <text evidence="1">Belongs to the GatC family.</text>
</comment>
<accession>A0A451BJ57</accession>
<dbReference type="EMBL" id="CAADFR010000010">
    <property type="protein sequence ID" value="VFK37121.1"/>
    <property type="molecule type" value="Genomic_DNA"/>
</dbReference>
<keyword evidence="1" id="KW-0547">Nucleotide-binding</keyword>